<evidence type="ECO:0000256" key="1">
    <source>
        <dbReference type="SAM" id="SignalP"/>
    </source>
</evidence>
<dbReference type="Gene3D" id="3.40.50.1110">
    <property type="entry name" value="SGNH hydrolase"/>
    <property type="match status" value="1"/>
</dbReference>
<protein>
    <submittedName>
        <fullName evidence="2">Uncharacterized protein</fullName>
    </submittedName>
</protein>
<dbReference type="PaxDb" id="435590-BVU_2023"/>
<sequence length="74" mass="8198">MKNMKLKVLLVLCALLLLSAFIAERKAPITIFMIGDSTMANKSLKNGNIERGWGQMLPGYFTEEVVVDNHAMNG</sequence>
<dbReference type="DNASU" id="5302989"/>
<organism evidence="2 3">
    <name type="scientific">Phocaeicola vulgatus (strain ATCC 8482 / DSM 1447 / JCM 5826 / CCUG 4940 / NBRC 14291 / NCTC 11154)</name>
    <name type="common">Bacteroides vulgatus</name>
    <dbReference type="NCBI Taxonomy" id="435590"/>
    <lineage>
        <taxon>Bacteria</taxon>
        <taxon>Pseudomonadati</taxon>
        <taxon>Bacteroidota</taxon>
        <taxon>Bacteroidia</taxon>
        <taxon>Bacteroidales</taxon>
        <taxon>Bacteroidaceae</taxon>
        <taxon>Phocaeicola</taxon>
    </lineage>
</organism>
<dbReference type="GO" id="GO:0016788">
    <property type="term" value="F:hydrolase activity, acting on ester bonds"/>
    <property type="evidence" value="ECO:0007669"/>
    <property type="project" value="UniProtKB-ARBA"/>
</dbReference>
<dbReference type="EMBL" id="CP000139">
    <property type="protein sequence ID" value="ABR39690.1"/>
    <property type="molecule type" value="Genomic_DNA"/>
</dbReference>
<dbReference type="STRING" id="435590.BVU_2023"/>
<dbReference type="AlphaFoldDB" id="A6L1X6"/>
<proteinExistence type="predicted"/>
<dbReference type="SUPFAM" id="SSF52266">
    <property type="entry name" value="SGNH hydrolase"/>
    <property type="match status" value="1"/>
</dbReference>
<name>A6L1X6_PHOV8</name>
<dbReference type="Proteomes" id="UP000002861">
    <property type="component" value="Chromosome"/>
</dbReference>
<feature type="chain" id="PRO_5002698796" evidence="1">
    <location>
        <begin position="24"/>
        <end position="74"/>
    </location>
</feature>
<dbReference type="HOGENOM" id="CLU_2803744_0_0_10"/>
<dbReference type="InterPro" id="IPR036514">
    <property type="entry name" value="SGNH_hydro_sf"/>
</dbReference>
<accession>A6L1X6</accession>
<feature type="signal peptide" evidence="1">
    <location>
        <begin position="1"/>
        <end position="23"/>
    </location>
</feature>
<dbReference type="KEGG" id="bvu:BVU_2023"/>
<evidence type="ECO:0000313" key="3">
    <source>
        <dbReference type="Proteomes" id="UP000002861"/>
    </source>
</evidence>
<gene>
    <name evidence="2" type="ordered locus">BVU_2023</name>
</gene>
<keyword evidence="1" id="KW-0732">Signal</keyword>
<reference evidence="2 3" key="1">
    <citation type="journal article" date="2007" name="PLoS Biol.">
        <title>Evolution of symbiotic bacteria in the distal human intestine.</title>
        <authorList>
            <person name="Xu J."/>
            <person name="Mahowald M.A."/>
            <person name="Ley R.E."/>
            <person name="Lozupone C.A."/>
            <person name="Hamady M."/>
            <person name="Martens E.C."/>
            <person name="Henrissat B."/>
            <person name="Coutinho P.M."/>
            <person name="Minx P."/>
            <person name="Latreille P."/>
            <person name="Cordum H."/>
            <person name="Van Brunt A."/>
            <person name="Kim K."/>
            <person name="Fulton R.S."/>
            <person name="Fulton L.A."/>
            <person name="Clifton S.W."/>
            <person name="Wilson R.K."/>
            <person name="Knight R.D."/>
            <person name="Gordon J.I."/>
        </authorList>
    </citation>
    <scope>NUCLEOTIDE SEQUENCE [LARGE SCALE GENOMIC DNA]</scope>
    <source>
        <strain evidence="3">ATCC 8482 / DSM 1447 / JCM 5826 / CCUG 4940 / NBRC 14291 / NCTC 11154</strain>
    </source>
</reference>
<dbReference type="eggNOG" id="COG2755">
    <property type="taxonomic scope" value="Bacteria"/>
</dbReference>
<evidence type="ECO:0000313" key="2">
    <source>
        <dbReference type="EMBL" id="ABR39690.1"/>
    </source>
</evidence>